<protein>
    <submittedName>
        <fullName evidence="1">Uncharacterized protein</fullName>
    </submittedName>
</protein>
<accession>A0A5B7IFA6</accession>
<organism evidence="1 2">
    <name type="scientific">Portunus trituberculatus</name>
    <name type="common">Swimming crab</name>
    <name type="synonym">Neptunus trituberculatus</name>
    <dbReference type="NCBI Taxonomy" id="210409"/>
    <lineage>
        <taxon>Eukaryota</taxon>
        <taxon>Metazoa</taxon>
        <taxon>Ecdysozoa</taxon>
        <taxon>Arthropoda</taxon>
        <taxon>Crustacea</taxon>
        <taxon>Multicrustacea</taxon>
        <taxon>Malacostraca</taxon>
        <taxon>Eumalacostraca</taxon>
        <taxon>Eucarida</taxon>
        <taxon>Decapoda</taxon>
        <taxon>Pleocyemata</taxon>
        <taxon>Brachyura</taxon>
        <taxon>Eubrachyura</taxon>
        <taxon>Portunoidea</taxon>
        <taxon>Portunidae</taxon>
        <taxon>Portuninae</taxon>
        <taxon>Portunus</taxon>
    </lineage>
</organism>
<name>A0A5B7IFA6_PORTR</name>
<keyword evidence="2" id="KW-1185">Reference proteome</keyword>
<dbReference type="AlphaFoldDB" id="A0A5B7IFA6"/>
<dbReference type="EMBL" id="VSRR010064337">
    <property type="protein sequence ID" value="MPC84071.1"/>
    <property type="molecule type" value="Genomic_DNA"/>
</dbReference>
<proteinExistence type="predicted"/>
<evidence type="ECO:0000313" key="1">
    <source>
        <dbReference type="EMBL" id="MPC84071.1"/>
    </source>
</evidence>
<gene>
    <name evidence="1" type="ORF">E2C01_078797</name>
</gene>
<sequence>MSAVPGANSEALFLTSSGEQAFKSSGIVPPEMFLYYTRRTACFLEAWGCGSDIKQPGGASLSCRGRDKYILDFPRVLVFSWGWGERMGEGRVS</sequence>
<comment type="caution">
    <text evidence="1">The sequence shown here is derived from an EMBL/GenBank/DDBJ whole genome shotgun (WGS) entry which is preliminary data.</text>
</comment>
<evidence type="ECO:0000313" key="2">
    <source>
        <dbReference type="Proteomes" id="UP000324222"/>
    </source>
</evidence>
<dbReference type="Proteomes" id="UP000324222">
    <property type="component" value="Unassembled WGS sequence"/>
</dbReference>
<reference evidence="1 2" key="1">
    <citation type="submission" date="2019-05" db="EMBL/GenBank/DDBJ databases">
        <title>Another draft genome of Portunus trituberculatus and its Hox gene families provides insights of decapod evolution.</title>
        <authorList>
            <person name="Jeong J.-H."/>
            <person name="Song I."/>
            <person name="Kim S."/>
            <person name="Choi T."/>
            <person name="Kim D."/>
            <person name="Ryu S."/>
            <person name="Kim W."/>
        </authorList>
    </citation>
    <scope>NUCLEOTIDE SEQUENCE [LARGE SCALE GENOMIC DNA]</scope>
    <source>
        <tissue evidence="1">Muscle</tissue>
    </source>
</reference>